<keyword evidence="4 5" id="KW-0472">Membrane</keyword>
<keyword evidence="3 5" id="KW-1133">Transmembrane helix</keyword>
<evidence type="ECO:0000256" key="1">
    <source>
        <dbReference type="ARBA" id="ARBA00004141"/>
    </source>
</evidence>
<evidence type="ECO:0000259" key="6">
    <source>
        <dbReference type="Pfam" id="PF01699"/>
    </source>
</evidence>
<name>A0ABQ1PUM4_9GAMM</name>
<accession>A0ABQ1PUM4</accession>
<feature type="transmembrane region" description="Helical" evidence="5">
    <location>
        <begin position="45"/>
        <end position="69"/>
    </location>
</feature>
<dbReference type="EMBL" id="BMFF01000004">
    <property type="protein sequence ID" value="GGD03728.1"/>
    <property type="molecule type" value="Genomic_DNA"/>
</dbReference>
<comment type="caution">
    <text evidence="7">The sequence shown here is derived from an EMBL/GenBank/DDBJ whole genome shotgun (WGS) entry which is preliminary data.</text>
</comment>
<evidence type="ECO:0000313" key="8">
    <source>
        <dbReference type="Proteomes" id="UP000638188"/>
    </source>
</evidence>
<protein>
    <recommendedName>
        <fullName evidence="6">Sodium/calcium exchanger membrane region domain-containing protein</fullName>
    </recommendedName>
</protein>
<feature type="transmembrane region" description="Helical" evidence="5">
    <location>
        <begin position="12"/>
        <end position="33"/>
    </location>
</feature>
<evidence type="ECO:0000313" key="7">
    <source>
        <dbReference type="EMBL" id="GGD03728.1"/>
    </source>
</evidence>
<evidence type="ECO:0000256" key="2">
    <source>
        <dbReference type="ARBA" id="ARBA00022692"/>
    </source>
</evidence>
<dbReference type="RefSeq" id="WP_150276826.1">
    <property type="nucleotide sequence ID" value="NZ_BMFF01000004.1"/>
</dbReference>
<gene>
    <name evidence="7" type="ORF">GCM10007418_23510</name>
</gene>
<dbReference type="Pfam" id="PF01699">
    <property type="entry name" value="Na_Ca_ex"/>
    <property type="match status" value="1"/>
</dbReference>
<comment type="subcellular location">
    <subcellularLocation>
        <location evidence="1">Membrane</location>
        <topology evidence="1">Multi-pass membrane protein</topology>
    </subcellularLocation>
</comment>
<evidence type="ECO:0000256" key="5">
    <source>
        <dbReference type="SAM" id="Phobius"/>
    </source>
</evidence>
<reference evidence="8" key="1">
    <citation type="journal article" date="2019" name="Int. J. Syst. Evol. Microbiol.">
        <title>The Global Catalogue of Microorganisms (GCM) 10K type strain sequencing project: providing services to taxonomists for standard genome sequencing and annotation.</title>
        <authorList>
            <consortium name="The Broad Institute Genomics Platform"/>
            <consortium name="The Broad Institute Genome Sequencing Center for Infectious Disease"/>
            <person name="Wu L."/>
            <person name="Ma J."/>
        </authorList>
    </citation>
    <scope>NUCLEOTIDE SEQUENCE [LARGE SCALE GENOMIC DNA]</scope>
    <source>
        <strain evidence="8">CGMCC 1.12482</strain>
    </source>
</reference>
<dbReference type="Proteomes" id="UP000638188">
    <property type="component" value="Unassembled WGS sequence"/>
</dbReference>
<feature type="domain" description="Sodium/calcium exchanger membrane region" evidence="6">
    <location>
        <begin position="12"/>
        <end position="121"/>
    </location>
</feature>
<keyword evidence="2 5" id="KW-0812">Transmembrane</keyword>
<organism evidence="7 8">
    <name type="scientific">Halopseudomonas salina</name>
    <dbReference type="NCBI Taxonomy" id="1323744"/>
    <lineage>
        <taxon>Bacteria</taxon>
        <taxon>Pseudomonadati</taxon>
        <taxon>Pseudomonadota</taxon>
        <taxon>Gammaproteobacteria</taxon>
        <taxon>Pseudomonadales</taxon>
        <taxon>Pseudomonadaceae</taxon>
        <taxon>Halopseudomonas</taxon>
    </lineage>
</organism>
<keyword evidence="8" id="KW-1185">Reference proteome</keyword>
<evidence type="ECO:0000256" key="3">
    <source>
        <dbReference type="ARBA" id="ARBA00022989"/>
    </source>
</evidence>
<dbReference type="Gene3D" id="1.20.1420.30">
    <property type="entry name" value="NCX, central ion-binding region"/>
    <property type="match status" value="1"/>
</dbReference>
<dbReference type="InterPro" id="IPR044880">
    <property type="entry name" value="NCX_ion-bd_dom_sf"/>
</dbReference>
<evidence type="ECO:0000256" key="4">
    <source>
        <dbReference type="ARBA" id="ARBA00023136"/>
    </source>
</evidence>
<dbReference type="InterPro" id="IPR004837">
    <property type="entry name" value="NaCa_Exmemb"/>
</dbReference>
<proteinExistence type="predicted"/>
<sequence>MDLGTLSLWQNIGLFALAGVVILFTGTWLAGLADRFADRTGIGEAMAGSVFLGMVTSLPGLTTSITAALDGRPSLAISNALGGIAVQTAFLGLADISYPRINLEHAVASVQNIMQIVLLAIL</sequence>